<proteinExistence type="inferred from homology"/>
<evidence type="ECO:0000256" key="1">
    <source>
        <dbReference type="ARBA" id="ARBA00006484"/>
    </source>
</evidence>
<dbReference type="PRINTS" id="PR00080">
    <property type="entry name" value="SDRFAMILY"/>
</dbReference>
<dbReference type="PANTHER" id="PTHR43639:SF1">
    <property type="entry name" value="SHORT-CHAIN DEHYDROGENASE_REDUCTASE FAMILY PROTEIN"/>
    <property type="match status" value="1"/>
</dbReference>
<dbReference type="InterPro" id="IPR036291">
    <property type="entry name" value="NAD(P)-bd_dom_sf"/>
</dbReference>
<dbReference type="InterPro" id="IPR057326">
    <property type="entry name" value="KR_dom"/>
</dbReference>
<dbReference type="InterPro" id="IPR020904">
    <property type="entry name" value="Sc_DH/Rdtase_CS"/>
</dbReference>
<dbReference type="CDD" id="cd05233">
    <property type="entry name" value="SDR_c"/>
    <property type="match status" value="1"/>
</dbReference>
<dbReference type="EMBL" id="BLKU01000003">
    <property type="protein sequence ID" value="GFG64627.1"/>
    <property type="molecule type" value="Genomic_DNA"/>
</dbReference>
<dbReference type="PROSITE" id="PS00061">
    <property type="entry name" value="ADH_SHORT"/>
    <property type="match status" value="1"/>
</dbReference>
<feature type="domain" description="Ketoreductase" evidence="3">
    <location>
        <begin position="29"/>
        <end position="215"/>
    </location>
</feature>
<dbReference type="PRINTS" id="PR00081">
    <property type="entry name" value="GDHRDH"/>
</dbReference>
<keyword evidence="2" id="KW-0560">Oxidoreductase</keyword>
<gene>
    <name evidence="4" type="ORF">MKUB_21170</name>
</gene>
<evidence type="ECO:0000256" key="2">
    <source>
        <dbReference type="ARBA" id="ARBA00023002"/>
    </source>
</evidence>
<comment type="similarity">
    <text evidence="1">Belongs to the short-chain dehydrogenases/reductases (SDR) family.</text>
</comment>
<dbReference type="NCBIfam" id="NF005559">
    <property type="entry name" value="PRK07231.1"/>
    <property type="match status" value="1"/>
</dbReference>
<evidence type="ECO:0000313" key="4">
    <source>
        <dbReference type="EMBL" id="GFG64627.1"/>
    </source>
</evidence>
<evidence type="ECO:0000313" key="5">
    <source>
        <dbReference type="Proteomes" id="UP000465306"/>
    </source>
</evidence>
<dbReference type="Pfam" id="PF13561">
    <property type="entry name" value="adh_short_C2"/>
    <property type="match status" value="1"/>
</dbReference>
<keyword evidence="5" id="KW-1185">Reference proteome</keyword>
<name>A0ABQ1BLL9_9MYCO</name>
<dbReference type="InterPro" id="IPR002347">
    <property type="entry name" value="SDR_fam"/>
</dbReference>
<comment type="caution">
    <text evidence="4">The sequence shown here is derived from an EMBL/GenBank/DDBJ whole genome shotgun (WGS) entry which is preliminary data.</text>
</comment>
<dbReference type="SUPFAM" id="SSF51735">
    <property type="entry name" value="NAD(P)-binding Rossmann-fold domains"/>
    <property type="match status" value="1"/>
</dbReference>
<dbReference type="Gene3D" id="3.40.50.720">
    <property type="entry name" value="NAD(P)-binding Rossmann-like Domain"/>
    <property type="match status" value="1"/>
</dbReference>
<dbReference type="SMART" id="SM00822">
    <property type="entry name" value="PKS_KR"/>
    <property type="match status" value="1"/>
</dbReference>
<organism evidence="4 5">
    <name type="scientific">Mycobacterium kubicae</name>
    <dbReference type="NCBI Taxonomy" id="120959"/>
    <lineage>
        <taxon>Bacteria</taxon>
        <taxon>Bacillati</taxon>
        <taxon>Actinomycetota</taxon>
        <taxon>Actinomycetes</taxon>
        <taxon>Mycobacteriales</taxon>
        <taxon>Mycobacteriaceae</taxon>
        <taxon>Mycobacterium</taxon>
        <taxon>Mycobacterium simiae complex</taxon>
    </lineage>
</organism>
<dbReference type="PANTHER" id="PTHR43639">
    <property type="entry name" value="OXIDOREDUCTASE, SHORT-CHAIN DEHYDROGENASE/REDUCTASE FAMILY (AFU_ORTHOLOGUE AFUA_5G02870)"/>
    <property type="match status" value="1"/>
</dbReference>
<sequence>MGSIADRYGEDGWLRPIGDFNVAMELESHIALITGGTAGIGLETARLFAAHGAEVILTGRDDERGANTVADIGGKTRFVRADLGDMGSIAHLASEAGEVDILVNNAGAFPVAPTVEQDLASFQSMFDTNVRGSYFLVAELAKGMLARGRGSIVNVTSLAAVKGMPGASVYGATKAALASFTRTWAAEFGPKGVRVNSVSPGPTRTAGVLAEWGESIEGLGAALPLQRTAAPAEIAEAILFLASPRASYVTGSTLYVDGGGSAV</sequence>
<accession>A0ABQ1BLL9</accession>
<evidence type="ECO:0000259" key="3">
    <source>
        <dbReference type="SMART" id="SM00822"/>
    </source>
</evidence>
<protein>
    <submittedName>
        <fullName evidence="4">Short-chain dehydrogenase</fullName>
    </submittedName>
</protein>
<reference evidence="4 5" key="1">
    <citation type="journal article" date="2019" name="Emerg. Microbes Infect.">
        <title>Comprehensive subspecies identification of 175 nontuberculous mycobacteria species based on 7547 genomic profiles.</title>
        <authorList>
            <person name="Matsumoto Y."/>
            <person name="Kinjo T."/>
            <person name="Motooka D."/>
            <person name="Nabeya D."/>
            <person name="Jung N."/>
            <person name="Uechi K."/>
            <person name="Horii T."/>
            <person name="Iida T."/>
            <person name="Fujita J."/>
            <person name="Nakamura S."/>
        </authorList>
    </citation>
    <scope>NUCLEOTIDE SEQUENCE [LARGE SCALE GENOMIC DNA]</scope>
    <source>
        <strain evidence="4 5">JCM 13573</strain>
    </source>
</reference>
<dbReference type="Proteomes" id="UP000465306">
    <property type="component" value="Unassembled WGS sequence"/>
</dbReference>